<dbReference type="EMBL" id="LUGG01000006">
    <property type="protein sequence ID" value="OBZ73618.1"/>
    <property type="molecule type" value="Genomic_DNA"/>
</dbReference>
<evidence type="ECO:0000313" key="2">
    <source>
        <dbReference type="Proteomes" id="UP000092993"/>
    </source>
</evidence>
<reference evidence="1 2" key="1">
    <citation type="submission" date="2016-03" db="EMBL/GenBank/DDBJ databases">
        <title>Whole genome sequencing of Grifola frondosa 9006-11.</title>
        <authorList>
            <person name="Min B."/>
            <person name="Park H."/>
            <person name="Kim J.-G."/>
            <person name="Cho H."/>
            <person name="Oh Y.-L."/>
            <person name="Kong W.-S."/>
            <person name="Choi I.-G."/>
        </authorList>
    </citation>
    <scope>NUCLEOTIDE SEQUENCE [LARGE SCALE GENOMIC DNA]</scope>
    <source>
        <strain evidence="1 2">9006-11</strain>
    </source>
</reference>
<comment type="caution">
    <text evidence="1">The sequence shown here is derived from an EMBL/GenBank/DDBJ whole genome shotgun (WGS) entry which is preliminary data.</text>
</comment>
<accession>A0A1C7M9R3</accession>
<protein>
    <submittedName>
        <fullName evidence="1">Uncharacterized protein</fullName>
    </submittedName>
</protein>
<dbReference type="Proteomes" id="UP000092993">
    <property type="component" value="Unassembled WGS sequence"/>
</dbReference>
<organism evidence="1 2">
    <name type="scientific">Grifola frondosa</name>
    <name type="common">Maitake</name>
    <name type="synonym">Polyporus frondosus</name>
    <dbReference type="NCBI Taxonomy" id="5627"/>
    <lineage>
        <taxon>Eukaryota</taxon>
        <taxon>Fungi</taxon>
        <taxon>Dikarya</taxon>
        <taxon>Basidiomycota</taxon>
        <taxon>Agaricomycotina</taxon>
        <taxon>Agaricomycetes</taxon>
        <taxon>Polyporales</taxon>
        <taxon>Grifolaceae</taxon>
        <taxon>Grifola</taxon>
    </lineage>
</organism>
<sequence length="69" mass="7395">MCCVVLNSDRNSAQDGKSASAPWPVAVILDLGNIHILPETLRLGRIKHTSVSLVRSDCTGVYSVARCAK</sequence>
<name>A0A1C7M9R3_GRIFR</name>
<proteinExistence type="predicted"/>
<dbReference type="AlphaFoldDB" id="A0A1C7M9R3"/>
<gene>
    <name evidence="1" type="ORF">A0H81_06504</name>
</gene>
<evidence type="ECO:0000313" key="1">
    <source>
        <dbReference type="EMBL" id="OBZ73618.1"/>
    </source>
</evidence>
<keyword evidence="2" id="KW-1185">Reference proteome</keyword>